<organism evidence="1 2">
    <name type="scientific">Steinernema carpocapsae</name>
    <name type="common">Entomopathogenic nematode</name>
    <dbReference type="NCBI Taxonomy" id="34508"/>
    <lineage>
        <taxon>Eukaryota</taxon>
        <taxon>Metazoa</taxon>
        <taxon>Ecdysozoa</taxon>
        <taxon>Nematoda</taxon>
        <taxon>Chromadorea</taxon>
        <taxon>Rhabditida</taxon>
        <taxon>Tylenchina</taxon>
        <taxon>Panagrolaimomorpha</taxon>
        <taxon>Strongyloidoidea</taxon>
        <taxon>Steinernematidae</taxon>
        <taxon>Steinernema</taxon>
    </lineage>
</organism>
<reference evidence="1 2" key="1">
    <citation type="journal article" date="2015" name="Genome Biol.">
        <title>Comparative genomics of Steinernema reveals deeply conserved gene regulatory networks.</title>
        <authorList>
            <person name="Dillman A.R."/>
            <person name="Macchietto M."/>
            <person name="Porter C.F."/>
            <person name="Rogers A."/>
            <person name="Williams B."/>
            <person name="Antoshechkin I."/>
            <person name="Lee M.M."/>
            <person name="Goodwin Z."/>
            <person name="Lu X."/>
            <person name="Lewis E.E."/>
            <person name="Goodrich-Blair H."/>
            <person name="Stock S.P."/>
            <person name="Adams B.J."/>
            <person name="Sternberg P.W."/>
            <person name="Mortazavi A."/>
        </authorList>
    </citation>
    <scope>NUCLEOTIDE SEQUENCE [LARGE SCALE GENOMIC DNA]</scope>
    <source>
        <strain evidence="1 2">ALL</strain>
    </source>
</reference>
<proteinExistence type="predicted"/>
<dbReference type="OrthoDB" id="275301at2759"/>
<evidence type="ECO:0000313" key="1">
    <source>
        <dbReference type="EMBL" id="TKR66659.1"/>
    </source>
</evidence>
<comment type="caution">
    <text evidence="1">The sequence shown here is derived from an EMBL/GenBank/DDBJ whole genome shotgun (WGS) entry which is preliminary data.</text>
</comment>
<keyword evidence="2" id="KW-1185">Reference proteome</keyword>
<dbReference type="AlphaFoldDB" id="A0A4U5MC02"/>
<accession>A0A4U5MC02</accession>
<gene>
    <name evidence="1" type="ORF">L596_022923</name>
</gene>
<reference evidence="1 2" key="2">
    <citation type="journal article" date="2019" name="G3 (Bethesda)">
        <title>Hybrid Assembly of the Genome of the Entomopathogenic Nematode Steinernema carpocapsae Identifies the X-Chromosome.</title>
        <authorList>
            <person name="Serra L."/>
            <person name="Macchietto M."/>
            <person name="Macias-Munoz A."/>
            <person name="McGill C.J."/>
            <person name="Rodriguez I.M."/>
            <person name="Rodriguez B."/>
            <person name="Murad R."/>
            <person name="Mortazavi A."/>
        </authorList>
    </citation>
    <scope>NUCLEOTIDE SEQUENCE [LARGE SCALE GENOMIC DNA]</scope>
    <source>
        <strain evidence="1 2">ALL</strain>
    </source>
</reference>
<evidence type="ECO:0000313" key="2">
    <source>
        <dbReference type="Proteomes" id="UP000298663"/>
    </source>
</evidence>
<protein>
    <submittedName>
        <fullName evidence="1">Uncharacterized protein</fullName>
    </submittedName>
</protein>
<dbReference type="EMBL" id="AZBU02000008">
    <property type="protein sequence ID" value="TKR66659.1"/>
    <property type="molecule type" value="Genomic_DNA"/>
</dbReference>
<dbReference type="Proteomes" id="UP000298663">
    <property type="component" value="Unassembled WGS sequence"/>
</dbReference>
<name>A0A4U5MC02_STECR</name>
<sequence length="103" mass="11075">MADLPGVTVMTDASGNAICPVTCSPPLNHRSSGAGFGASGGSRSHLQNSRKLQVVMVIDGKVQKYLRAREMACADVQKVADSLHINLTVRIFRNDFNDRSKTS</sequence>